<protein>
    <submittedName>
        <fullName evidence="2">Uncharacterized protein</fullName>
    </submittedName>
</protein>
<sequence>MTEPTQSLGRPSIQVKAELEGPTRSRSTQSLGRVLLTRTRLTIPAWAEVEGAARSQSTHSPGRPTMQVKAEHEGPF</sequence>
<comment type="caution">
    <text evidence="2">The sequence shown here is derived from an EMBL/GenBank/DDBJ whole genome shotgun (WGS) entry which is preliminary data.</text>
</comment>
<keyword evidence="3" id="KW-1185">Reference proteome</keyword>
<organism evidence="2 3">
    <name type="scientific">Trifolium medium</name>
    <dbReference type="NCBI Taxonomy" id="97028"/>
    <lineage>
        <taxon>Eukaryota</taxon>
        <taxon>Viridiplantae</taxon>
        <taxon>Streptophyta</taxon>
        <taxon>Embryophyta</taxon>
        <taxon>Tracheophyta</taxon>
        <taxon>Spermatophyta</taxon>
        <taxon>Magnoliopsida</taxon>
        <taxon>eudicotyledons</taxon>
        <taxon>Gunneridae</taxon>
        <taxon>Pentapetalae</taxon>
        <taxon>rosids</taxon>
        <taxon>fabids</taxon>
        <taxon>Fabales</taxon>
        <taxon>Fabaceae</taxon>
        <taxon>Papilionoideae</taxon>
        <taxon>50 kb inversion clade</taxon>
        <taxon>NPAAA clade</taxon>
        <taxon>Hologalegina</taxon>
        <taxon>IRL clade</taxon>
        <taxon>Trifolieae</taxon>
        <taxon>Trifolium</taxon>
    </lineage>
</organism>
<evidence type="ECO:0000313" key="2">
    <source>
        <dbReference type="EMBL" id="MCI02471.1"/>
    </source>
</evidence>
<evidence type="ECO:0000313" key="3">
    <source>
        <dbReference type="Proteomes" id="UP000265520"/>
    </source>
</evidence>
<dbReference type="Proteomes" id="UP000265520">
    <property type="component" value="Unassembled WGS sequence"/>
</dbReference>
<dbReference type="AlphaFoldDB" id="A0A392NRJ2"/>
<name>A0A392NRJ2_9FABA</name>
<feature type="region of interest" description="Disordered" evidence="1">
    <location>
        <begin position="51"/>
        <end position="76"/>
    </location>
</feature>
<evidence type="ECO:0000256" key="1">
    <source>
        <dbReference type="SAM" id="MobiDB-lite"/>
    </source>
</evidence>
<dbReference type="EMBL" id="LXQA010049203">
    <property type="protein sequence ID" value="MCI02471.1"/>
    <property type="molecule type" value="Genomic_DNA"/>
</dbReference>
<reference evidence="2 3" key="1">
    <citation type="journal article" date="2018" name="Front. Plant Sci.">
        <title>Red Clover (Trifolium pratense) and Zigzag Clover (T. medium) - A Picture of Genomic Similarities and Differences.</title>
        <authorList>
            <person name="Dluhosova J."/>
            <person name="Istvanek J."/>
            <person name="Nedelnik J."/>
            <person name="Repkova J."/>
        </authorList>
    </citation>
    <scope>NUCLEOTIDE SEQUENCE [LARGE SCALE GENOMIC DNA]</scope>
    <source>
        <strain evidence="3">cv. 10/8</strain>
        <tissue evidence="2">Leaf</tissue>
    </source>
</reference>
<proteinExistence type="predicted"/>
<accession>A0A392NRJ2</accession>
<feature type="region of interest" description="Disordered" evidence="1">
    <location>
        <begin position="1"/>
        <end position="32"/>
    </location>
</feature>